<dbReference type="InterPro" id="IPR050204">
    <property type="entry name" value="AraC_XylS_family_regulators"/>
</dbReference>
<evidence type="ECO:0000256" key="3">
    <source>
        <dbReference type="ARBA" id="ARBA00023159"/>
    </source>
</evidence>
<dbReference type="InterPro" id="IPR018062">
    <property type="entry name" value="HTH_AraC-typ_CS"/>
</dbReference>
<sequence>MPVPLFRRKDFLRNNGHLRVSRQLHQPPLPPHRHEFFEIAIVCSGTGIHVAGSFRHRIETGDVLVINSRRSHGYEDTSRLNLVNILVRDDIVHRIGRDLPDVPRFHSLFDATPRRWQKSDVSRRVRLSADNLRQVEDWIDRLEEETSSSAPGSDFIAEAYLALIIAVLVRRTPQRADGPKKSSLGITRALAWIEKNFHQPLRVADLAQQAGMSERTFFREFQRKMNTSPSDYLIQYRIERAAEWLRKSPRTYRISEVSEGCGFGDSNYFSTCFRRLKGCAPREYRGPTPLQS</sequence>
<evidence type="ECO:0000256" key="2">
    <source>
        <dbReference type="ARBA" id="ARBA00023125"/>
    </source>
</evidence>
<dbReference type="SMART" id="SM00342">
    <property type="entry name" value="HTH_ARAC"/>
    <property type="match status" value="1"/>
</dbReference>
<dbReference type="SUPFAM" id="SSF46689">
    <property type="entry name" value="Homeodomain-like"/>
    <property type="match status" value="2"/>
</dbReference>
<dbReference type="GO" id="GO:0003700">
    <property type="term" value="F:DNA-binding transcription factor activity"/>
    <property type="evidence" value="ECO:0007669"/>
    <property type="project" value="InterPro"/>
</dbReference>
<protein>
    <submittedName>
        <fullName evidence="6">Helix-turn-helix domain-containing protein</fullName>
    </submittedName>
</protein>
<name>A0A7X1AZP6_9BACT</name>
<keyword evidence="3" id="KW-0010">Activator</keyword>
<gene>
    <name evidence="6" type="ORF">H5P30_14220</name>
</gene>
<proteinExistence type="predicted"/>
<feature type="domain" description="HTH araC/xylS-type" evidence="5">
    <location>
        <begin position="187"/>
        <end position="287"/>
    </location>
</feature>
<dbReference type="RefSeq" id="WP_185693598.1">
    <property type="nucleotide sequence ID" value="NZ_JACHVA010000106.1"/>
</dbReference>
<dbReference type="Proteomes" id="UP000525652">
    <property type="component" value="Unassembled WGS sequence"/>
</dbReference>
<dbReference type="InterPro" id="IPR014710">
    <property type="entry name" value="RmlC-like_jellyroll"/>
</dbReference>
<dbReference type="GO" id="GO:0043565">
    <property type="term" value="F:sequence-specific DNA binding"/>
    <property type="evidence" value="ECO:0007669"/>
    <property type="project" value="InterPro"/>
</dbReference>
<dbReference type="PRINTS" id="PR00032">
    <property type="entry name" value="HTHARAC"/>
</dbReference>
<dbReference type="InterPro" id="IPR003313">
    <property type="entry name" value="AraC-bd"/>
</dbReference>
<dbReference type="SUPFAM" id="SSF51215">
    <property type="entry name" value="Regulatory protein AraC"/>
    <property type="match status" value="1"/>
</dbReference>
<evidence type="ECO:0000256" key="4">
    <source>
        <dbReference type="ARBA" id="ARBA00023163"/>
    </source>
</evidence>
<dbReference type="InterPro" id="IPR020449">
    <property type="entry name" value="Tscrpt_reg_AraC-type_HTH"/>
</dbReference>
<evidence type="ECO:0000313" key="6">
    <source>
        <dbReference type="EMBL" id="MBC2602935.1"/>
    </source>
</evidence>
<dbReference type="InterPro" id="IPR009057">
    <property type="entry name" value="Homeodomain-like_sf"/>
</dbReference>
<dbReference type="Gene3D" id="2.60.120.10">
    <property type="entry name" value="Jelly Rolls"/>
    <property type="match status" value="1"/>
</dbReference>
<keyword evidence="2" id="KW-0238">DNA-binding</keyword>
<dbReference type="EMBL" id="JACHVA010000106">
    <property type="protein sequence ID" value="MBC2602935.1"/>
    <property type="molecule type" value="Genomic_DNA"/>
</dbReference>
<dbReference type="PROSITE" id="PS01124">
    <property type="entry name" value="HTH_ARAC_FAMILY_2"/>
    <property type="match status" value="1"/>
</dbReference>
<evidence type="ECO:0000313" key="7">
    <source>
        <dbReference type="Proteomes" id="UP000525652"/>
    </source>
</evidence>
<dbReference type="Pfam" id="PF02311">
    <property type="entry name" value="AraC_binding"/>
    <property type="match status" value="1"/>
</dbReference>
<keyword evidence="1" id="KW-0805">Transcription regulation</keyword>
<dbReference type="AlphaFoldDB" id="A0A7X1AZP6"/>
<dbReference type="PROSITE" id="PS00041">
    <property type="entry name" value="HTH_ARAC_FAMILY_1"/>
    <property type="match status" value="1"/>
</dbReference>
<comment type="caution">
    <text evidence="6">The sequence shown here is derived from an EMBL/GenBank/DDBJ whole genome shotgun (WGS) entry which is preliminary data.</text>
</comment>
<dbReference type="InterPro" id="IPR018060">
    <property type="entry name" value="HTH_AraC"/>
</dbReference>
<evidence type="ECO:0000256" key="1">
    <source>
        <dbReference type="ARBA" id="ARBA00023015"/>
    </source>
</evidence>
<keyword evidence="4" id="KW-0804">Transcription</keyword>
<reference evidence="6 7" key="1">
    <citation type="submission" date="2020-07" db="EMBL/GenBank/DDBJ databases">
        <authorList>
            <person name="Feng X."/>
        </authorList>
    </citation>
    <scope>NUCLEOTIDE SEQUENCE [LARGE SCALE GENOMIC DNA]</scope>
    <source>
        <strain evidence="6 7">JCM14086</strain>
    </source>
</reference>
<keyword evidence="7" id="KW-1185">Reference proteome</keyword>
<dbReference type="InterPro" id="IPR037923">
    <property type="entry name" value="HTH-like"/>
</dbReference>
<dbReference type="PANTHER" id="PTHR46796">
    <property type="entry name" value="HTH-TYPE TRANSCRIPTIONAL ACTIVATOR RHAS-RELATED"/>
    <property type="match status" value="1"/>
</dbReference>
<dbReference type="Gene3D" id="1.10.10.60">
    <property type="entry name" value="Homeodomain-like"/>
    <property type="match status" value="2"/>
</dbReference>
<accession>A0A7X1AZP6</accession>
<dbReference type="Pfam" id="PF12833">
    <property type="entry name" value="HTH_18"/>
    <property type="match status" value="1"/>
</dbReference>
<evidence type="ECO:0000259" key="5">
    <source>
        <dbReference type="PROSITE" id="PS01124"/>
    </source>
</evidence>
<organism evidence="6 7">
    <name type="scientific">Puniceicoccus vermicola</name>
    <dbReference type="NCBI Taxonomy" id="388746"/>
    <lineage>
        <taxon>Bacteria</taxon>
        <taxon>Pseudomonadati</taxon>
        <taxon>Verrucomicrobiota</taxon>
        <taxon>Opitutia</taxon>
        <taxon>Puniceicoccales</taxon>
        <taxon>Puniceicoccaceae</taxon>
        <taxon>Puniceicoccus</taxon>
    </lineage>
</organism>